<dbReference type="InterPro" id="IPR035940">
    <property type="entry name" value="CAP_sf"/>
</dbReference>
<dbReference type="EMBL" id="ACGU01000108">
    <property type="protein sequence ID" value="EEJ71195.1"/>
    <property type="molecule type" value="Genomic_DNA"/>
</dbReference>
<dbReference type="HOGENOM" id="CLU_789404_0_0_9"/>
<feature type="chain" id="PRO_5002913599" evidence="3">
    <location>
        <begin position="21"/>
        <end position="351"/>
    </location>
</feature>
<dbReference type="eggNOG" id="ENOG50338TK">
    <property type="taxonomic scope" value="Bacteria"/>
</dbReference>
<evidence type="ECO:0000313" key="4">
    <source>
        <dbReference type="EMBL" id="EEJ71195.1"/>
    </source>
</evidence>
<feature type="signal peptide" evidence="3">
    <location>
        <begin position="1"/>
        <end position="20"/>
    </location>
</feature>
<accession>C2EQI1</accession>
<comment type="caution">
    <text evidence="4">The sequence shown here is derived from an EMBL/GenBank/DDBJ whole genome shotgun (WGS) entry which is preliminary data.</text>
</comment>
<keyword evidence="3" id="KW-0732">Signal</keyword>
<gene>
    <name evidence="4" type="ORF">HMPREF0548_1927</name>
</gene>
<keyword evidence="1" id="KW-0175">Coiled coil</keyword>
<evidence type="ECO:0000256" key="2">
    <source>
        <dbReference type="SAM" id="MobiDB-lite"/>
    </source>
</evidence>
<proteinExistence type="predicted"/>
<dbReference type="AlphaFoldDB" id="C2EQI1"/>
<evidence type="ECO:0000256" key="3">
    <source>
        <dbReference type="SAM" id="SignalP"/>
    </source>
</evidence>
<dbReference type="STRING" id="525365.HMPREF0548_1927"/>
<organism evidence="4 5">
    <name type="scientific">Lactobacillus ultunensis DSM 16047</name>
    <dbReference type="NCBI Taxonomy" id="525365"/>
    <lineage>
        <taxon>Bacteria</taxon>
        <taxon>Bacillati</taxon>
        <taxon>Bacillota</taxon>
        <taxon>Bacilli</taxon>
        <taxon>Lactobacillales</taxon>
        <taxon>Lactobacillaceae</taxon>
        <taxon>Lactobacillus</taxon>
    </lineage>
</organism>
<evidence type="ECO:0000256" key="1">
    <source>
        <dbReference type="SAM" id="Coils"/>
    </source>
</evidence>
<feature type="compositionally biased region" description="Basic residues" evidence="2">
    <location>
        <begin position="324"/>
        <end position="351"/>
    </location>
</feature>
<name>C2EQI1_9LACO</name>
<keyword evidence="5" id="KW-1185">Reference proteome</keyword>
<dbReference type="SUPFAM" id="SSF55797">
    <property type="entry name" value="PR-1-like"/>
    <property type="match status" value="1"/>
</dbReference>
<evidence type="ECO:0000313" key="5">
    <source>
        <dbReference type="Proteomes" id="UP000005583"/>
    </source>
</evidence>
<feature type="coiled-coil region" evidence="1">
    <location>
        <begin position="50"/>
        <end position="77"/>
    </location>
</feature>
<feature type="region of interest" description="Disordered" evidence="2">
    <location>
        <begin position="317"/>
        <end position="351"/>
    </location>
</feature>
<protein>
    <submittedName>
        <fullName evidence="4">Uncharacterized protein</fullName>
    </submittedName>
</protein>
<sequence>MISAAAAMLVACNLAGVVQADNLPAGMTAENTVTVNKKVFVRNPKQSAKVNAKRKALINAENALSELQAKIKGQELATGGASGFFRRIAESSSDDAKKQDAGYAYNLLTGQAEDTPNWYGKYVRLGQSTDATSVQNLYKALPYYDQFIKLRQKNGLSVPNVSLSTIAAAMLDADYSSHVMDHARHFDGSENLAWNSPEDPNSAWMSEESIWNKAVAKNPSLAQYKHDPYGMMQADASYYEKVGHYLNLIAPKMESIGYALNTQKNQYDDTEAFDADYANASYSIAEYKTAVTDYYNEIEKPDQVKAAKAKVKAAKKSLQSAIKQSKKAKSRRAKAKKHYRRVRRHNRNRRN</sequence>
<dbReference type="Proteomes" id="UP000005583">
    <property type="component" value="Unassembled WGS sequence"/>
</dbReference>
<reference evidence="4 5" key="1">
    <citation type="submission" date="2009-01" db="EMBL/GenBank/DDBJ databases">
        <authorList>
            <person name="Qin X."/>
            <person name="Bachman B."/>
            <person name="Battles P."/>
            <person name="Bell A."/>
            <person name="Bess C."/>
            <person name="Bickham C."/>
            <person name="Chaboub L."/>
            <person name="Chen D."/>
            <person name="Coyle M."/>
            <person name="Deiros D.R."/>
            <person name="Dinh H."/>
            <person name="Forbes L."/>
            <person name="Fowler G."/>
            <person name="Francisco L."/>
            <person name="Fu Q."/>
            <person name="Gubbala S."/>
            <person name="Hale W."/>
            <person name="Han Y."/>
            <person name="Hemphill L."/>
            <person name="Highlander S.K."/>
            <person name="Hirani K."/>
            <person name="Hogues M."/>
            <person name="Jackson L."/>
            <person name="Jakkamsetti A."/>
            <person name="Javaid M."/>
            <person name="Jiang H."/>
            <person name="Korchina V."/>
            <person name="Kovar C."/>
            <person name="Lara F."/>
            <person name="Lee S."/>
            <person name="Mata R."/>
            <person name="Mathew T."/>
            <person name="Moen C."/>
            <person name="Morales K."/>
            <person name="Munidasa M."/>
            <person name="Nazareth L."/>
            <person name="Ngo R."/>
            <person name="Nguyen L."/>
            <person name="Okwuonu G."/>
            <person name="Ongeri F."/>
            <person name="Patil S."/>
            <person name="Petrosino J."/>
            <person name="Pham C."/>
            <person name="Pham P."/>
            <person name="Pu L.-L."/>
            <person name="Puazo M."/>
            <person name="Raj R."/>
            <person name="Reid J."/>
            <person name="Rouhana J."/>
            <person name="Saada N."/>
            <person name="Shang Y."/>
            <person name="Simmons D."/>
            <person name="Thornton R."/>
            <person name="Warren J."/>
            <person name="Weissenberger G."/>
            <person name="Zhang J."/>
            <person name="Zhang L."/>
            <person name="Zhou C."/>
            <person name="Zhu D."/>
            <person name="Muzny D."/>
            <person name="Worley K."/>
            <person name="Gibbs R."/>
        </authorList>
    </citation>
    <scope>NUCLEOTIDE SEQUENCE [LARGE SCALE GENOMIC DNA]</scope>
    <source>
        <strain evidence="4 5">DSM 16047</strain>
    </source>
</reference>